<dbReference type="RefSeq" id="WP_170108099.1">
    <property type="nucleotide sequence ID" value="NZ_PVTQ01000017.1"/>
</dbReference>
<dbReference type="EMBL" id="PVTQ01000017">
    <property type="protein sequence ID" value="PRY85180.1"/>
    <property type="molecule type" value="Genomic_DNA"/>
</dbReference>
<proteinExistence type="predicted"/>
<name>A0A2T0WEP2_9RHOB</name>
<feature type="signal peptide" evidence="1">
    <location>
        <begin position="1"/>
        <end position="20"/>
    </location>
</feature>
<organism evidence="2 3">
    <name type="scientific">Donghicola tyrosinivorans</name>
    <dbReference type="NCBI Taxonomy" id="1652492"/>
    <lineage>
        <taxon>Bacteria</taxon>
        <taxon>Pseudomonadati</taxon>
        <taxon>Pseudomonadota</taxon>
        <taxon>Alphaproteobacteria</taxon>
        <taxon>Rhodobacterales</taxon>
        <taxon>Roseobacteraceae</taxon>
        <taxon>Donghicola</taxon>
    </lineage>
</organism>
<gene>
    <name evidence="2" type="ORF">CLV74_1175</name>
</gene>
<evidence type="ECO:0000313" key="2">
    <source>
        <dbReference type="EMBL" id="PRY85180.1"/>
    </source>
</evidence>
<keyword evidence="1" id="KW-0732">Signal</keyword>
<dbReference type="Pfam" id="PF10670">
    <property type="entry name" value="DUF4198"/>
    <property type="match status" value="1"/>
</dbReference>
<protein>
    <submittedName>
        <fullName evidence="2">Putative GH25 family protein</fullName>
    </submittedName>
</protein>
<dbReference type="AlphaFoldDB" id="A0A2T0WEP2"/>
<keyword evidence="3" id="KW-1185">Reference proteome</keyword>
<evidence type="ECO:0000313" key="3">
    <source>
        <dbReference type="Proteomes" id="UP000238392"/>
    </source>
</evidence>
<reference evidence="2 3" key="1">
    <citation type="submission" date="2018-03" db="EMBL/GenBank/DDBJ databases">
        <title>Genomic Encyclopedia of Archaeal and Bacterial Type Strains, Phase II (KMG-II): from individual species to whole genera.</title>
        <authorList>
            <person name="Goeker M."/>
        </authorList>
    </citation>
    <scope>NUCLEOTIDE SEQUENCE [LARGE SCALE GENOMIC DNA]</scope>
    <source>
        <strain evidence="2 3">DSM 100212</strain>
    </source>
</reference>
<sequence length="271" mass="29556">MPRSILLALSLFLLPSIGFSHETWLEPQQYQVSSAGTLRADLRNGEAFSGFRLAYMPAKQVRMDVIQDGQTAAIAGRMGDIPAVQLTGLQDGLAVLVYQSTLNRITYQDASKFENFVTHKGFPEVLEVHKARGLPETGFAEGYIRYAKALVAVGDGTGADTATGMETEFVALTNPYASDFDGTMHVQLFYQGQPRADAQVEVFARAPDDTVSINTFRTDADGIAAIPVLPNQTYLFDGVVMREPADPSPDGKTPIVWESLWAALTFFVPAR</sequence>
<feature type="chain" id="PRO_5015474450" evidence="1">
    <location>
        <begin position="21"/>
        <end position="271"/>
    </location>
</feature>
<comment type="caution">
    <text evidence="2">The sequence shown here is derived from an EMBL/GenBank/DDBJ whole genome shotgun (WGS) entry which is preliminary data.</text>
</comment>
<dbReference type="InterPro" id="IPR019613">
    <property type="entry name" value="DUF4198"/>
</dbReference>
<dbReference type="Proteomes" id="UP000238392">
    <property type="component" value="Unassembled WGS sequence"/>
</dbReference>
<accession>A0A2T0WEP2</accession>
<evidence type="ECO:0000256" key="1">
    <source>
        <dbReference type="SAM" id="SignalP"/>
    </source>
</evidence>